<evidence type="ECO:0000313" key="3">
    <source>
        <dbReference type="Proteomes" id="UP000182798"/>
    </source>
</evidence>
<dbReference type="RefSeq" id="WP_071563879.1">
    <property type="nucleotide sequence ID" value="NZ_MIQH01000419.1"/>
</dbReference>
<sequence>MLLEFSVTNFRSIKEKQTLSLLKTKKNELESNFTTVELSTGKTLEVLNSAVIYGANASGKSNLVLALGAMLYIVQDSFGYQPDQGVKNIEPFLLSKESANQPTEFELDLIDDGIRYVYGFSATQEKIIDEWLYQYPKGSPQNLIDRQSTSQWGVMNGLKGKKKIWQESTKDNSLFLSTAVQLNSELLSIVFFALGKLKGAHKGFSGSYGFTCHKANKSKEDKQEILEFIKAASIDIEDFSVLEEKVDAETISDEFKKILKEENLDSSKLKNFKVETQHLSNDGNIVSFDFQDQESDGTQKLFMLSGPWLDVLENGYCLVMDELHNSLHPKLVAYLVSMFHNPEINKNAAQ</sequence>
<proteinExistence type="predicted"/>
<feature type="non-terminal residue" evidence="2">
    <location>
        <position position="350"/>
    </location>
</feature>
<dbReference type="EMBL" id="MIQH01000419">
    <property type="protein sequence ID" value="OIR25069.1"/>
    <property type="molecule type" value="Genomic_DNA"/>
</dbReference>
<dbReference type="PANTHER" id="PTHR40396">
    <property type="entry name" value="ATPASE-LIKE PROTEIN"/>
    <property type="match status" value="1"/>
</dbReference>
<dbReference type="OrthoDB" id="9809324at2"/>
<reference evidence="3" key="1">
    <citation type="submission" date="2016-09" db="EMBL/GenBank/DDBJ databases">
        <title>Genome Sequence of Bathymodiolus thermophilus sulfur-oxidizing gill endosymbiont.</title>
        <authorList>
            <person name="Ponnudurai R."/>
            <person name="Kleiner M."/>
            <person name="Sayavedra L."/>
            <person name="Thuermer A."/>
            <person name="Felbeck H."/>
            <person name="Schlueter R."/>
            <person name="Schweder T."/>
            <person name="Markert S."/>
        </authorList>
    </citation>
    <scope>NUCLEOTIDE SEQUENCE [LARGE SCALE GENOMIC DNA]</scope>
    <source>
        <strain evidence="3">BAT/CrabSpa'14</strain>
    </source>
</reference>
<dbReference type="GO" id="GO:0005524">
    <property type="term" value="F:ATP binding"/>
    <property type="evidence" value="ECO:0007669"/>
    <property type="project" value="InterPro"/>
</dbReference>
<accession>A0A1J5UGM2</accession>
<organism evidence="2 3">
    <name type="scientific">Bathymodiolus thermophilus thioautotrophic gill symbiont</name>
    <dbReference type="NCBI Taxonomy" id="2360"/>
    <lineage>
        <taxon>Bacteria</taxon>
        <taxon>Pseudomonadati</taxon>
        <taxon>Pseudomonadota</taxon>
        <taxon>Gammaproteobacteria</taxon>
        <taxon>sulfur-oxidizing symbionts</taxon>
    </lineage>
</organism>
<evidence type="ECO:0000259" key="1">
    <source>
        <dbReference type="Pfam" id="PF13304"/>
    </source>
</evidence>
<dbReference type="Gene3D" id="3.40.50.300">
    <property type="entry name" value="P-loop containing nucleotide triphosphate hydrolases"/>
    <property type="match status" value="1"/>
</dbReference>
<evidence type="ECO:0000313" key="2">
    <source>
        <dbReference type="EMBL" id="OIR25069.1"/>
    </source>
</evidence>
<dbReference type="Pfam" id="PF13304">
    <property type="entry name" value="AAA_21"/>
    <property type="match status" value="1"/>
</dbReference>
<dbReference type="InterPro" id="IPR003959">
    <property type="entry name" value="ATPase_AAA_core"/>
</dbReference>
<feature type="domain" description="ATPase AAA-type core" evidence="1">
    <location>
        <begin position="50"/>
        <end position="144"/>
    </location>
</feature>
<dbReference type="GO" id="GO:0016887">
    <property type="term" value="F:ATP hydrolysis activity"/>
    <property type="evidence" value="ECO:0007669"/>
    <property type="project" value="InterPro"/>
</dbReference>
<dbReference type="AlphaFoldDB" id="A0A1J5UGM2"/>
<name>A0A1J5UGM2_9GAMM</name>
<dbReference type="SUPFAM" id="SSF52540">
    <property type="entry name" value="P-loop containing nucleoside triphosphate hydrolases"/>
    <property type="match status" value="1"/>
</dbReference>
<comment type="caution">
    <text evidence="2">The sequence shown here is derived from an EMBL/GenBank/DDBJ whole genome shotgun (WGS) entry which is preliminary data.</text>
</comment>
<dbReference type="PANTHER" id="PTHR40396:SF1">
    <property type="entry name" value="ATPASE AAA-TYPE CORE DOMAIN-CONTAINING PROTEIN"/>
    <property type="match status" value="1"/>
</dbReference>
<dbReference type="Proteomes" id="UP000182798">
    <property type="component" value="Unassembled WGS sequence"/>
</dbReference>
<gene>
    <name evidence="2" type="ORF">BGC33_05400</name>
</gene>
<dbReference type="InterPro" id="IPR027417">
    <property type="entry name" value="P-loop_NTPase"/>
</dbReference>
<protein>
    <recommendedName>
        <fullName evidence="1">ATPase AAA-type core domain-containing protein</fullName>
    </recommendedName>
</protein>